<dbReference type="Proteomes" id="UP000324832">
    <property type="component" value="Unassembled WGS sequence"/>
</dbReference>
<feature type="chain" id="PRO_5022978003" evidence="2">
    <location>
        <begin position="23"/>
        <end position="146"/>
    </location>
</feature>
<evidence type="ECO:0000256" key="2">
    <source>
        <dbReference type="SAM" id="SignalP"/>
    </source>
</evidence>
<feature type="signal peptide" evidence="2">
    <location>
        <begin position="1"/>
        <end position="22"/>
    </location>
</feature>
<sequence length="146" mass="15691">MASKSVVTFALLACVLTLTTDAAVITRRYVEYYPNVPDTNIGPNTSNNQLIAEDSAVNNIGQGADVAKMSKLGYVVIVSIAVLACVVLCQADVPRRTRAATEDTSATLPNVKEFTELVEQIQKNPSEFFTTISKGFKKRFGSLNGG</sequence>
<accession>A0A5E4QWR0</accession>
<feature type="transmembrane region" description="Helical" evidence="1">
    <location>
        <begin position="72"/>
        <end position="89"/>
    </location>
</feature>
<proteinExistence type="predicted"/>
<evidence type="ECO:0000256" key="1">
    <source>
        <dbReference type="SAM" id="Phobius"/>
    </source>
</evidence>
<gene>
    <name evidence="3" type="ORF">LSINAPIS_LOCUS12384</name>
</gene>
<keyword evidence="1" id="KW-1133">Transmembrane helix</keyword>
<keyword evidence="1" id="KW-0812">Transmembrane</keyword>
<protein>
    <submittedName>
        <fullName evidence="3">Uncharacterized protein</fullName>
    </submittedName>
</protein>
<dbReference type="EMBL" id="FZQP02005778">
    <property type="protein sequence ID" value="VVD02104.1"/>
    <property type="molecule type" value="Genomic_DNA"/>
</dbReference>
<name>A0A5E4QWR0_9NEOP</name>
<organism evidence="3 4">
    <name type="scientific">Leptidea sinapis</name>
    <dbReference type="NCBI Taxonomy" id="189913"/>
    <lineage>
        <taxon>Eukaryota</taxon>
        <taxon>Metazoa</taxon>
        <taxon>Ecdysozoa</taxon>
        <taxon>Arthropoda</taxon>
        <taxon>Hexapoda</taxon>
        <taxon>Insecta</taxon>
        <taxon>Pterygota</taxon>
        <taxon>Neoptera</taxon>
        <taxon>Endopterygota</taxon>
        <taxon>Lepidoptera</taxon>
        <taxon>Glossata</taxon>
        <taxon>Ditrysia</taxon>
        <taxon>Papilionoidea</taxon>
        <taxon>Pieridae</taxon>
        <taxon>Dismorphiinae</taxon>
        <taxon>Leptidea</taxon>
    </lineage>
</organism>
<reference evidence="3 4" key="1">
    <citation type="submission" date="2017-07" db="EMBL/GenBank/DDBJ databases">
        <authorList>
            <person name="Talla V."/>
            <person name="Backstrom N."/>
        </authorList>
    </citation>
    <scope>NUCLEOTIDE SEQUENCE [LARGE SCALE GENOMIC DNA]</scope>
</reference>
<evidence type="ECO:0000313" key="3">
    <source>
        <dbReference type="EMBL" id="VVD02104.1"/>
    </source>
</evidence>
<evidence type="ECO:0000313" key="4">
    <source>
        <dbReference type="Proteomes" id="UP000324832"/>
    </source>
</evidence>
<dbReference type="AlphaFoldDB" id="A0A5E4QWR0"/>
<keyword evidence="4" id="KW-1185">Reference proteome</keyword>
<keyword evidence="1" id="KW-0472">Membrane</keyword>
<keyword evidence="2" id="KW-0732">Signal</keyword>